<dbReference type="GO" id="GO:0004888">
    <property type="term" value="F:transmembrane signaling receptor activity"/>
    <property type="evidence" value="ECO:0007669"/>
    <property type="project" value="InterPro"/>
</dbReference>
<evidence type="ECO:0000313" key="7">
    <source>
        <dbReference type="EMBL" id="KYG62269.1"/>
    </source>
</evidence>
<dbReference type="PROSITE" id="PS50111">
    <property type="entry name" value="CHEMOTAXIS_TRANSDUC_2"/>
    <property type="match status" value="1"/>
</dbReference>
<dbReference type="InterPro" id="IPR051310">
    <property type="entry name" value="MCP_chemotaxis"/>
</dbReference>
<accession>A0A150WGV1</accession>
<protein>
    <recommendedName>
        <fullName evidence="6">Methyl-accepting transducer domain-containing protein</fullName>
    </recommendedName>
</protein>
<keyword evidence="5" id="KW-1133">Transmembrane helix</keyword>
<evidence type="ECO:0000256" key="1">
    <source>
        <dbReference type="ARBA" id="ARBA00022481"/>
    </source>
</evidence>
<feature type="transmembrane region" description="Helical" evidence="5">
    <location>
        <begin position="124"/>
        <end position="148"/>
    </location>
</feature>
<dbReference type="CDD" id="cd11386">
    <property type="entry name" value="MCP_signal"/>
    <property type="match status" value="1"/>
</dbReference>
<dbReference type="GO" id="GO:0005886">
    <property type="term" value="C:plasma membrane"/>
    <property type="evidence" value="ECO:0007669"/>
    <property type="project" value="TreeGrafter"/>
</dbReference>
<dbReference type="InterPro" id="IPR004090">
    <property type="entry name" value="Chemotax_Me-accpt_rcpt"/>
</dbReference>
<keyword evidence="1" id="KW-0488">Methylation</keyword>
<feature type="region of interest" description="Disordered" evidence="4">
    <location>
        <begin position="413"/>
        <end position="452"/>
    </location>
</feature>
<dbReference type="PANTHER" id="PTHR43531:SF14">
    <property type="entry name" value="METHYL-ACCEPTING CHEMOTAXIS PROTEIN I-RELATED"/>
    <property type="match status" value="1"/>
</dbReference>
<feature type="domain" description="Methyl-accepting transducer" evidence="6">
    <location>
        <begin position="162"/>
        <end position="391"/>
    </location>
</feature>
<comment type="caution">
    <text evidence="7">The sequence shown here is derived from an EMBL/GenBank/DDBJ whole genome shotgun (WGS) entry which is preliminary data.</text>
</comment>
<dbReference type="Pfam" id="PF00015">
    <property type="entry name" value="MCPsignal"/>
    <property type="match status" value="1"/>
</dbReference>
<keyword evidence="3" id="KW-0807">Transducer</keyword>
<dbReference type="GO" id="GO:0007165">
    <property type="term" value="P:signal transduction"/>
    <property type="evidence" value="ECO:0007669"/>
    <property type="project" value="UniProtKB-KW"/>
</dbReference>
<dbReference type="SUPFAM" id="SSF58104">
    <property type="entry name" value="Methyl-accepting chemotaxis protein (MCP) signaling domain"/>
    <property type="match status" value="1"/>
</dbReference>
<dbReference type="SMART" id="SM00283">
    <property type="entry name" value="MA"/>
    <property type="match status" value="1"/>
</dbReference>
<dbReference type="Proteomes" id="UP000075391">
    <property type="component" value="Unassembled WGS sequence"/>
</dbReference>
<dbReference type="Gene3D" id="1.10.287.950">
    <property type="entry name" value="Methyl-accepting chemotaxis protein"/>
    <property type="match status" value="1"/>
</dbReference>
<dbReference type="InterPro" id="IPR004089">
    <property type="entry name" value="MCPsignal_dom"/>
</dbReference>
<evidence type="ECO:0000259" key="6">
    <source>
        <dbReference type="PROSITE" id="PS50111"/>
    </source>
</evidence>
<name>A0A150WGV1_BDEBC</name>
<keyword evidence="5" id="KW-0472">Membrane</keyword>
<dbReference type="PRINTS" id="PR00260">
    <property type="entry name" value="CHEMTRNSDUCR"/>
</dbReference>
<evidence type="ECO:0000313" key="8">
    <source>
        <dbReference type="Proteomes" id="UP000075391"/>
    </source>
</evidence>
<evidence type="ECO:0000256" key="2">
    <source>
        <dbReference type="ARBA" id="ARBA00029447"/>
    </source>
</evidence>
<proteinExistence type="inferred from homology"/>
<evidence type="ECO:0000256" key="3">
    <source>
        <dbReference type="PROSITE-ProRule" id="PRU00284"/>
    </source>
</evidence>
<evidence type="ECO:0000256" key="5">
    <source>
        <dbReference type="SAM" id="Phobius"/>
    </source>
</evidence>
<dbReference type="EMBL" id="LUKF01000016">
    <property type="protein sequence ID" value="KYG62269.1"/>
    <property type="molecule type" value="Genomic_DNA"/>
</dbReference>
<dbReference type="AlphaFoldDB" id="A0A150WGV1"/>
<reference evidence="7 8" key="1">
    <citation type="submission" date="2016-03" db="EMBL/GenBank/DDBJ databases">
        <authorList>
            <person name="Ploux O."/>
        </authorList>
    </citation>
    <scope>NUCLEOTIDE SEQUENCE [LARGE SCALE GENOMIC DNA]</scope>
    <source>
        <strain evidence="7 8">BER2</strain>
    </source>
</reference>
<keyword evidence="5" id="KW-0812">Transmembrane</keyword>
<comment type="similarity">
    <text evidence="2">Belongs to the methyl-accepting chemotaxis (MCP) protein family.</text>
</comment>
<gene>
    <name evidence="7" type="ORF">AZI85_08250</name>
</gene>
<dbReference type="PANTHER" id="PTHR43531">
    <property type="entry name" value="PROTEIN ICFG"/>
    <property type="match status" value="1"/>
</dbReference>
<evidence type="ECO:0000256" key="4">
    <source>
        <dbReference type="SAM" id="MobiDB-lite"/>
    </source>
</evidence>
<organism evidence="7 8">
    <name type="scientific">Bdellovibrio bacteriovorus</name>
    <dbReference type="NCBI Taxonomy" id="959"/>
    <lineage>
        <taxon>Bacteria</taxon>
        <taxon>Pseudomonadati</taxon>
        <taxon>Bdellovibrionota</taxon>
        <taxon>Bdellovibrionia</taxon>
        <taxon>Bdellovibrionales</taxon>
        <taxon>Pseudobdellovibrionaceae</taxon>
        <taxon>Bdellovibrio</taxon>
    </lineage>
</organism>
<sequence>MMNEKNLILEDSPEAMETAWGLMEKRHDEMLKKIDSLHAISTETGKKEMEQFKENYLTWWNTTAEVKNHSTKGDDKAALTMAQTKGAPLRKFGEGIINSTVERNEKRMEEEAAMAQSNYEHARMLMIFVSAFAILLGTGLAGFVLVSLGRAINTVIENLSSASMQVSGAAQQIASSSEQLSQASTEQASSLEETVATIEELSSMVKVNSNNAAEAASLSNETSSIATRGEQEIRTLVGSMSGISQDSKKIAEIINVIDDIAFQTNLLALNAAVEAARAGEQGKGFAVVAEAVRTLAQRSSLAAKDITELIKTSVERIEIGSEQAERSGVVLNEIVNAVKKVTQLNNEIAAASTEQSNGIAQISKAMNQLDQVTQINAGTSEEAAASAEELSAQADSMTQVIATLVETIKGEQTLAASPVPPPVKAQKARPSSATPKTVAKTNEDLLPLNDVA</sequence>
<dbReference type="GO" id="GO:0006935">
    <property type="term" value="P:chemotaxis"/>
    <property type="evidence" value="ECO:0007669"/>
    <property type="project" value="InterPro"/>
</dbReference>